<keyword evidence="3 7" id="KW-0812">Transmembrane</keyword>
<evidence type="ECO:0000256" key="8">
    <source>
        <dbReference type="SAM" id="SignalP"/>
    </source>
</evidence>
<feature type="region of interest" description="Disordered" evidence="6">
    <location>
        <begin position="122"/>
        <end position="146"/>
    </location>
</feature>
<feature type="transmembrane region" description="Helical" evidence="7">
    <location>
        <begin position="36"/>
        <end position="57"/>
    </location>
</feature>
<dbReference type="InterPro" id="IPR027379">
    <property type="entry name" value="CLS_N"/>
</dbReference>
<gene>
    <name evidence="10" type="ORF">GCM10022261_22490</name>
</gene>
<organism evidence="10 11">
    <name type="scientific">Brevibacterium daeguense</name>
    <dbReference type="NCBI Taxonomy" id="909936"/>
    <lineage>
        <taxon>Bacteria</taxon>
        <taxon>Bacillati</taxon>
        <taxon>Actinomycetota</taxon>
        <taxon>Actinomycetes</taxon>
        <taxon>Micrococcales</taxon>
        <taxon>Brevibacteriaceae</taxon>
        <taxon>Brevibacterium</taxon>
    </lineage>
</organism>
<comment type="subcellular location">
    <subcellularLocation>
        <location evidence="1">Cell membrane</location>
        <topology evidence="1">Multi-pass membrane protein</topology>
    </subcellularLocation>
</comment>
<evidence type="ECO:0000256" key="2">
    <source>
        <dbReference type="ARBA" id="ARBA00022475"/>
    </source>
</evidence>
<evidence type="ECO:0000313" key="10">
    <source>
        <dbReference type="EMBL" id="GAA4284718.1"/>
    </source>
</evidence>
<feature type="compositionally biased region" description="Acidic residues" evidence="6">
    <location>
        <begin position="137"/>
        <end position="146"/>
    </location>
</feature>
<dbReference type="EMBL" id="BAABAZ010000006">
    <property type="protein sequence ID" value="GAA4284718.1"/>
    <property type="molecule type" value="Genomic_DNA"/>
</dbReference>
<keyword evidence="2" id="KW-1003">Cell membrane</keyword>
<feature type="compositionally biased region" description="Basic and acidic residues" evidence="6">
    <location>
        <begin position="122"/>
        <end position="136"/>
    </location>
</feature>
<evidence type="ECO:0000256" key="6">
    <source>
        <dbReference type="SAM" id="MobiDB-lite"/>
    </source>
</evidence>
<keyword evidence="5 7" id="KW-0472">Membrane</keyword>
<feature type="signal peptide" evidence="8">
    <location>
        <begin position="1"/>
        <end position="20"/>
    </location>
</feature>
<evidence type="ECO:0000256" key="7">
    <source>
        <dbReference type="SAM" id="Phobius"/>
    </source>
</evidence>
<keyword evidence="4 7" id="KW-1133">Transmembrane helix</keyword>
<accession>A0ABP8EL85</accession>
<feature type="domain" description="Cardiolipin synthase N-terminal" evidence="9">
    <location>
        <begin position="46"/>
        <end position="91"/>
    </location>
</feature>
<proteinExistence type="predicted"/>
<feature type="chain" id="PRO_5046768871" description="Cardiolipin synthase N-terminal domain-containing protein" evidence="8">
    <location>
        <begin position="21"/>
        <end position="146"/>
    </location>
</feature>
<protein>
    <recommendedName>
        <fullName evidence="9">Cardiolipin synthase N-terminal domain-containing protein</fullName>
    </recommendedName>
</protein>
<evidence type="ECO:0000256" key="4">
    <source>
        <dbReference type="ARBA" id="ARBA00022989"/>
    </source>
</evidence>
<evidence type="ECO:0000313" key="11">
    <source>
        <dbReference type="Proteomes" id="UP001501586"/>
    </source>
</evidence>
<dbReference type="Pfam" id="PF13396">
    <property type="entry name" value="PLDc_N"/>
    <property type="match status" value="1"/>
</dbReference>
<name>A0ABP8EL85_9MICO</name>
<feature type="transmembrane region" description="Helical" evidence="7">
    <location>
        <begin position="69"/>
        <end position="89"/>
    </location>
</feature>
<dbReference type="Proteomes" id="UP001501586">
    <property type="component" value="Unassembled WGS sequence"/>
</dbReference>
<evidence type="ECO:0000259" key="9">
    <source>
        <dbReference type="Pfam" id="PF13396"/>
    </source>
</evidence>
<evidence type="ECO:0000256" key="1">
    <source>
        <dbReference type="ARBA" id="ARBA00004651"/>
    </source>
</evidence>
<keyword evidence="11" id="KW-1185">Reference proteome</keyword>
<comment type="caution">
    <text evidence="10">The sequence shown here is derived from an EMBL/GenBank/DDBJ whole genome shotgun (WGS) entry which is preliminary data.</text>
</comment>
<feature type="region of interest" description="Disordered" evidence="6">
    <location>
        <begin position="96"/>
        <end position="115"/>
    </location>
</feature>
<sequence length="146" mass="16369">MKTLRMIPSSVVGLSAPSHAQVPVRAVNYACAMSRFLVAAIVLLTAITLYGVFDCLTRDRQHIRIMPKWAWALVILLVPIVGVLLWYLFGRSSFESRERPAAGRGPVAPDDDPEFLRKLADDLAADRRRDRRQREQSEEEPPEAGA</sequence>
<reference evidence="11" key="1">
    <citation type="journal article" date="2019" name="Int. J. Syst. Evol. Microbiol.">
        <title>The Global Catalogue of Microorganisms (GCM) 10K type strain sequencing project: providing services to taxonomists for standard genome sequencing and annotation.</title>
        <authorList>
            <consortium name="The Broad Institute Genomics Platform"/>
            <consortium name="The Broad Institute Genome Sequencing Center for Infectious Disease"/>
            <person name="Wu L."/>
            <person name="Ma J."/>
        </authorList>
    </citation>
    <scope>NUCLEOTIDE SEQUENCE [LARGE SCALE GENOMIC DNA]</scope>
    <source>
        <strain evidence="11">JCM 17458</strain>
    </source>
</reference>
<evidence type="ECO:0000256" key="5">
    <source>
        <dbReference type="ARBA" id="ARBA00023136"/>
    </source>
</evidence>
<evidence type="ECO:0000256" key="3">
    <source>
        <dbReference type="ARBA" id="ARBA00022692"/>
    </source>
</evidence>
<keyword evidence="8" id="KW-0732">Signal</keyword>